<dbReference type="EMBL" id="LAZR01000206">
    <property type="protein sequence ID" value="KKN82078.1"/>
    <property type="molecule type" value="Genomic_DNA"/>
</dbReference>
<comment type="caution">
    <text evidence="1">The sequence shown here is derived from an EMBL/GenBank/DDBJ whole genome shotgun (WGS) entry which is preliminary data.</text>
</comment>
<sequence length="224" mass="24599">MAYTTLAELKIYLDISTGTTGDDDLLERFLTVAQQEIEDITGTVFESSAATRVYKSDALRDIPVGSQVTNPSLPGGGVGGFSWDWPGSGVRGYRVLKLDRDLLSITTLTNGDTNTISSTGYWLEPRNDPPYRYIRLRTSEQWAFETDGEISILGVWGKSTAPSASIVQANLELAAYLYKAKDSQIFDVTATPELGIITVPKGFPQHVRVILEQRGIITSHTHII</sequence>
<dbReference type="AlphaFoldDB" id="A0A0F9WTC3"/>
<evidence type="ECO:0000313" key="1">
    <source>
        <dbReference type="EMBL" id="KKN82078.1"/>
    </source>
</evidence>
<dbReference type="CDD" id="cd08054">
    <property type="entry name" value="gp6"/>
    <property type="match status" value="1"/>
</dbReference>
<reference evidence="1" key="1">
    <citation type="journal article" date="2015" name="Nature">
        <title>Complex archaea that bridge the gap between prokaryotes and eukaryotes.</title>
        <authorList>
            <person name="Spang A."/>
            <person name="Saw J.H."/>
            <person name="Jorgensen S.L."/>
            <person name="Zaremba-Niedzwiedzka K."/>
            <person name="Martijn J."/>
            <person name="Lind A.E."/>
            <person name="van Eijk R."/>
            <person name="Schleper C."/>
            <person name="Guy L."/>
            <person name="Ettema T.J."/>
        </authorList>
    </citation>
    <scope>NUCLEOTIDE SEQUENCE</scope>
</reference>
<protein>
    <submittedName>
        <fullName evidence="1">Uncharacterized protein</fullName>
    </submittedName>
</protein>
<accession>A0A0F9WTC3</accession>
<gene>
    <name evidence="1" type="ORF">LCGC14_0313450</name>
</gene>
<organism evidence="1">
    <name type="scientific">marine sediment metagenome</name>
    <dbReference type="NCBI Taxonomy" id="412755"/>
    <lineage>
        <taxon>unclassified sequences</taxon>
        <taxon>metagenomes</taxon>
        <taxon>ecological metagenomes</taxon>
    </lineage>
</organism>
<proteinExistence type="predicted"/>
<name>A0A0F9WTC3_9ZZZZ</name>